<dbReference type="AlphaFoldDB" id="A0A0F9MH28"/>
<evidence type="ECO:0000313" key="2">
    <source>
        <dbReference type="EMBL" id="KKN05149.1"/>
    </source>
</evidence>
<comment type="caution">
    <text evidence="2">The sequence shown here is derived from an EMBL/GenBank/DDBJ whole genome shotgun (WGS) entry which is preliminary data.</text>
</comment>
<dbReference type="InterPro" id="IPR018765">
    <property type="entry name" value="DUF2341"/>
</dbReference>
<proteinExistence type="predicted"/>
<dbReference type="Pfam" id="PF10102">
    <property type="entry name" value="DUF2341"/>
    <property type="match status" value="1"/>
</dbReference>
<gene>
    <name evidence="2" type="ORF">LCGC14_1090220</name>
</gene>
<feature type="domain" description="DUF2341" evidence="1">
    <location>
        <begin position="38"/>
        <end position="121"/>
    </location>
</feature>
<reference evidence="2" key="1">
    <citation type="journal article" date="2015" name="Nature">
        <title>Complex archaea that bridge the gap between prokaryotes and eukaryotes.</title>
        <authorList>
            <person name="Spang A."/>
            <person name="Saw J.H."/>
            <person name="Jorgensen S.L."/>
            <person name="Zaremba-Niedzwiedzka K."/>
            <person name="Martijn J."/>
            <person name="Lind A.E."/>
            <person name="van Eijk R."/>
            <person name="Schleper C."/>
            <person name="Guy L."/>
            <person name="Ettema T.J."/>
        </authorList>
    </citation>
    <scope>NUCLEOTIDE SEQUENCE</scope>
</reference>
<dbReference type="EMBL" id="LAZR01004837">
    <property type="protein sequence ID" value="KKN05149.1"/>
    <property type="molecule type" value="Genomic_DNA"/>
</dbReference>
<protein>
    <recommendedName>
        <fullName evidence="1">DUF2341 domain-containing protein</fullName>
    </recommendedName>
</protein>
<name>A0A0F9MH28_9ZZZZ</name>
<sequence>MDYVVGIKVYYGAGVDGTESAKGTVIGKVYCGSQCKTDFGDIRFTALDGLTELDYWMEEKSDSNYAYFWVKIPLIPLSPDTVKIYVYYGNSSAATTSDGDATFIIFDDFDGGALDPAKWDEVLGGNTRVVEDSKLKVNITAGADYRIDSKSAYDFPDNVEIMFYIDINGMAPPGILTVQWVAIDRIGVVATWGGGWYDESAAWDRRIYGTSASWWPGAGRGAGLGESRHAMGTRDDDYFDWFCEGVKNFNDTLNNANRWPTDDARYLRYRLKGNNAVNADLFWIAVRKGTLNIPTHTAWETLSQIIGSFDVAHSDSEDVPAGFAVRQGSRDLAAEFEVGGTQDDSEELLAGFQVGQGSQQLSGAFIVQQSASQDLPAGLQVRQLGSQEFLGELIVRQSGSEELLGELVVRQPGSVNLLAGFAVGQPGSEELPAAFEVGQGDRNVPGEFVVRGAASQNLVAELVVRQAASQDLGASFDGQVSLNLLGELIVRHPGSEEFLAGLISRQAALQELAAGFAVRHTATLELKAGFKVATYSVDLLGNIYVRPTGSRATDFVVKDNTRGLTVRDVDRVMMVTPRRRMKVR</sequence>
<organism evidence="2">
    <name type="scientific">marine sediment metagenome</name>
    <dbReference type="NCBI Taxonomy" id="412755"/>
    <lineage>
        <taxon>unclassified sequences</taxon>
        <taxon>metagenomes</taxon>
        <taxon>ecological metagenomes</taxon>
    </lineage>
</organism>
<accession>A0A0F9MH28</accession>
<evidence type="ECO:0000259" key="1">
    <source>
        <dbReference type="Pfam" id="PF10102"/>
    </source>
</evidence>